<dbReference type="InterPro" id="IPR014729">
    <property type="entry name" value="Rossmann-like_a/b/a_fold"/>
</dbReference>
<dbReference type="PRINTS" id="PR00984">
    <property type="entry name" value="TRNASYNTHILE"/>
</dbReference>
<dbReference type="HAMAP" id="MF_02002">
    <property type="entry name" value="Ile_tRNA_synth_type1"/>
    <property type="match status" value="1"/>
</dbReference>
<dbReference type="NCBIfam" id="TIGR00392">
    <property type="entry name" value="ileS"/>
    <property type="match status" value="1"/>
</dbReference>
<evidence type="ECO:0000259" key="9">
    <source>
        <dbReference type="Pfam" id="PF00133"/>
    </source>
</evidence>
<keyword evidence="7" id="KW-0030">Aminoacyl-tRNA synthetase</keyword>
<keyword evidence="3 11" id="KW-0436">Ligase</keyword>
<dbReference type="SUPFAM" id="SSF52374">
    <property type="entry name" value="Nucleotidylyl transferase"/>
    <property type="match status" value="1"/>
</dbReference>
<evidence type="ECO:0000256" key="3">
    <source>
        <dbReference type="ARBA" id="ARBA00022598"/>
    </source>
</evidence>
<feature type="domain" description="Aminoacyl-tRNA synthetase class Ia" evidence="9">
    <location>
        <begin position="97"/>
        <end position="712"/>
    </location>
</feature>
<protein>
    <recommendedName>
        <fullName evidence="2">isoleucine--tRNA ligase</fullName>
        <ecNumber evidence="2">6.1.1.5</ecNumber>
    </recommendedName>
    <alternativeName>
        <fullName evidence="8">Isoleucyl-tRNA synthetase</fullName>
    </alternativeName>
</protein>
<evidence type="ECO:0000256" key="1">
    <source>
        <dbReference type="ARBA" id="ARBA00004496"/>
    </source>
</evidence>
<gene>
    <name evidence="11" type="primary">ISM1</name>
    <name evidence="11" type="ORF">K7432_002314</name>
</gene>
<dbReference type="SUPFAM" id="SSF50677">
    <property type="entry name" value="ValRS/IleRS/LeuRS editing domain"/>
    <property type="match status" value="1"/>
</dbReference>
<dbReference type="InterPro" id="IPR002300">
    <property type="entry name" value="aa-tRNA-synth_Ia"/>
</dbReference>
<dbReference type="InterPro" id="IPR023585">
    <property type="entry name" value="Ile-tRNA-ligase_type1"/>
</dbReference>
<organism evidence="11 12">
    <name type="scientific">Basidiobolus ranarum</name>
    <dbReference type="NCBI Taxonomy" id="34480"/>
    <lineage>
        <taxon>Eukaryota</taxon>
        <taxon>Fungi</taxon>
        <taxon>Fungi incertae sedis</taxon>
        <taxon>Zoopagomycota</taxon>
        <taxon>Entomophthoromycotina</taxon>
        <taxon>Basidiobolomycetes</taxon>
        <taxon>Basidiobolales</taxon>
        <taxon>Basidiobolaceae</taxon>
        <taxon>Basidiobolus</taxon>
    </lineage>
</organism>
<dbReference type="InterPro" id="IPR009080">
    <property type="entry name" value="tRNAsynth_Ia_anticodon-bd"/>
</dbReference>
<dbReference type="InterPro" id="IPR002301">
    <property type="entry name" value="Ile-tRNA-ligase"/>
</dbReference>
<evidence type="ECO:0000256" key="7">
    <source>
        <dbReference type="ARBA" id="ARBA00023146"/>
    </source>
</evidence>
<proteinExistence type="inferred from homology"/>
<dbReference type="SUPFAM" id="SSF47323">
    <property type="entry name" value="Anticodon-binding domain of a subclass of class I aminoacyl-tRNA synthetases"/>
    <property type="match status" value="1"/>
</dbReference>
<dbReference type="Gene3D" id="1.10.730.20">
    <property type="match status" value="1"/>
</dbReference>
<sequence length="1007" mass="113754">MLRLQSHLRNSRSLPFAGFSARGFQQESRLLVRALSVSCNVRANESSSKDSVENLNKKYSNTLLLPTTKFPLRADAVKREEQFRARCTTDLYPWQLKNNTGDYFVLHDGPPYANGNLHTGHALNKILKDIINRYKVLQGHKVHYIPGWDCHGLPIELKALSGLKSADKKNLTPQKIREEARKCALDAVKKQKADFMSWGVMGDWDNPYKTLDPDFEVRQLEIFRQMVQKGYIYRQHRPVYWSPSSKTALAEAELEYKDDHESRSAFVKYPITALGSDLSSILPNGQDLKLNALIWTTTPWTLPANKAIAVHPELQYTIFAKQSENSEAEHFIVASDRLQAIKSLYQDNDNISVIAELPGCKLLGSEYENFITKEKLQIIPAGYVTSDSGTGLVHTAPGHGKEDYLACLKLGIPIFCPVNDNGQFTEEAGPMFSGKSVLTDGTEAIMDFMKENGYLVKEEKYIHSYPYDWRTKKPVIQRATSQWFANVTDLRGDAVNAIGDLNIIPETGRKRLTKFLEGRTEWCISRQRAWGVPIPVIYDADTDEPLLKDEIITHIKNLISEHGSDCWWSLPTEDLLPPSYRGNGKNYRKGTDTMDVWFDSGSSWTLIAESLSREKKHVADVYLEGSDQHRGWFQSSLITSVASTGKSPYGTLITHGFVLDEKGRKMSKSIGNVIEPSLIIKGGKNQKKNPPYGTDILRLWVASTEYTKDVTIGDTIIAHVGDSIRKYRNTARFMLGNLGGFSQSKSSSYDQLYMVDKYILHQLHHFGQEVTNAYDSYTFNRAVQELNNFTNTSLSAFYFDIVKDRLYADGVDSISRLNVQTVLSNILDVYTRALAPITCHLSEEIYENAKHIYAEPKDSIFKTGWLNVDAAWKNDDVNREVNCLKALRSEVNLLLEKARRDKVIGSSLEADVDISFDGHSPVHDLLSKHESELPSFLITSNVSLQSTKPTEYSSEIEIPLINENNEMVTAKVVIGIHRAQLHKCPRCWNFTASEENSVCPRCKNVLA</sequence>
<evidence type="ECO:0000256" key="6">
    <source>
        <dbReference type="ARBA" id="ARBA00022917"/>
    </source>
</evidence>
<feature type="domain" description="Methionyl/Valyl/Leucyl/Isoleucyl-tRNA synthetase anticodon-binding" evidence="10">
    <location>
        <begin position="756"/>
        <end position="913"/>
    </location>
</feature>
<dbReference type="InterPro" id="IPR013155">
    <property type="entry name" value="M/V/L/I-tRNA-synth_anticd-bd"/>
</dbReference>
<dbReference type="PANTHER" id="PTHR42765">
    <property type="entry name" value="SOLEUCYL-TRNA SYNTHETASE"/>
    <property type="match status" value="1"/>
</dbReference>
<evidence type="ECO:0000256" key="8">
    <source>
        <dbReference type="ARBA" id="ARBA00032665"/>
    </source>
</evidence>
<evidence type="ECO:0000256" key="2">
    <source>
        <dbReference type="ARBA" id="ARBA00013165"/>
    </source>
</evidence>
<keyword evidence="12" id="KW-1185">Reference proteome</keyword>
<evidence type="ECO:0000313" key="12">
    <source>
        <dbReference type="Proteomes" id="UP001479436"/>
    </source>
</evidence>
<evidence type="ECO:0000256" key="4">
    <source>
        <dbReference type="ARBA" id="ARBA00022741"/>
    </source>
</evidence>
<dbReference type="InterPro" id="IPR033708">
    <property type="entry name" value="Anticodon_Ile_BEm"/>
</dbReference>
<keyword evidence="6" id="KW-0648">Protein biosynthesis</keyword>
<dbReference type="EC" id="6.1.1.5" evidence="2"/>
<dbReference type="InterPro" id="IPR009008">
    <property type="entry name" value="Val/Leu/Ile-tRNA-synth_edit"/>
</dbReference>
<dbReference type="GO" id="GO:0004822">
    <property type="term" value="F:isoleucine-tRNA ligase activity"/>
    <property type="evidence" value="ECO:0007669"/>
    <property type="project" value="UniProtKB-EC"/>
</dbReference>
<comment type="subcellular location">
    <subcellularLocation>
        <location evidence="1">Cytoplasm</location>
    </subcellularLocation>
</comment>
<dbReference type="PANTHER" id="PTHR42765:SF1">
    <property type="entry name" value="ISOLEUCINE--TRNA LIGASE, MITOCHONDRIAL"/>
    <property type="match status" value="1"/>
</dbReference>
<keyword evidence="5" id="KW-0067">ATP-binding</keyword>
<keyword evidence="4" id="KW-0547">Nucleotide-binding</keyword>
<dbReference type="InterPro" id="IPR050081">
    <property type="entry name" value="Ile-tRNA_ligase"/>
</dbReference>
<dbReference type="Gene3D" id="1.10.10.830">
    <property type="entry name" value="Ile-tRNA synthetase CP2 domain-like"/>
    <property type="match status" value="1"/>
</dbReference>
<evidence type="ECO:0000256" key="5">
    <source>
        <dbReference type="ARBA" id="ARBA00022840"/>
    </source>
</evidence>
<name>A0ABR2W830_9FUNG</name>
<dbReference type="Gene3D" id="3.40.50.620">
    <property type="entry name" value="HUPs"/>
    <property type="match status" value="2"/>
</dbReference>
<dbReference type="CDD" id="cd07960">
    <property type="entry name" value="Anticodon_Ia_Ile_BEm"/>
    <property type="match status" value="1"/>
</dbReference>
<dbReference type="Pfam" id="PF00133">
    <property type="entry name" value="tRNA-synt_1"/>
    <property type="match status" value="1"/>
</dbReference>
<dbReference type="Gene3D" id="3.90.740.10">
    <property type="entry name" value="Valyl/Leucyl/Isoleucyl-tRNA synthetase, editing domain"/>
    <property type="match status" value="1"/>
</dbReference>
<evidence type="ECO:0000313" key="11">
    <source>
        <dbReference type="EMBL" id="KAK9722931.1"/>
    </source>
</evidence>
<comment type="caution">
    <text evidence="11">The sequence shown here is derived from an EMBL/GenBank/DDBJ whole genome shotgun (WGS) entry which is preliminary data.</text>
</comment>
<dbReference type="Proteomes" id="UP001479436">
    <property type="component" value="Unassembled WGS sequence"/>
</dbReference>
<dbReference type="Pfam" id="PF08264">
    <property type="entry name" value="Anticodon_1"/>
    <property type="match status" value="1"/>
</dbReference>
<reference evidence="11 12" key="1">
    <citation type="submission" date="2023-04" db="EMBL/GenBank/DDBJ databases">
        <title>Genome of Basidiobolus ranarum AG-B5.</title>
        <authorList>
            <person name="Stajich J.E."/>
            <person name="Carter-House D."/>
            <person name="Gryganskyi A."/>
        </authorList>
    </citation>
    <scope>NUCLEOTIDE SEQUENCE [LARGE SCALE GENOMIC DNA]</scope>
    <source>
        <strain evidence="11 12">AG-B5</strain>
    </source>
</reference>
<accession>A0ABR2W830</accession>
<dbReference type="EMBL" id="JASJQH010006936">
    <property type="protein sequence ID" value="KAK9722931.1"/>
    <property type="molecule type" value="Genomic_DNA"/>
</dbReference>
<evidence type="ECO:0000259" key="10">
    <source>
        <dbReference type="Pfam" id="PF08264"/>
    </source>
</evidence>